<feature type="binding site" evidence="5">
    <location>
        <position position="12"/>
    </location>
    <ligand>
        <name>[4Fe-4S] cluster</name>
        <dbReference type="ChEBI" id="CHEBI:49883"/>
    </ligand>
</feature>
<sequence>MELFLAQPRGFCAGVTRAIETVNFALEKFGSPVYIRHSIVHNQHVIDEFKKKGAIFVETLQDVPKGSRVIFSAHGISPAVRKEAEARNLKVVDATCPLVSKVHLEAIRYAKQGYSIILVGHKGHVEVEGTAGEAPDQTIIMESKDELAGLKVIDPAKVIVLTQTTLSIDDTQEIIGALKKKFPQLIEPPKGDICDATQNRQDAVKYLAEFCDLVLVVGDPSSSNSNQLKEVASKKGIEAYLIKDSSDIDSEWLNGVTAVGVTASASTPEYLIDQVVVFLQKQGAQQIKEVQRRKENAEFPLPSEITKTNY</sequence>
<keyword evidence="2 5" id="KW-0479">Metal-binding</keyword>
<feature type="binding site" evidence="5">
    <location>
        <position position="223"/>
    </location>
    <ligand>
        <name>isopentenyl diphosphate</name>
        <dbReference type="ChEBI" id="CHEBI:128769"/>
    </ligand>
</feature>
<proteinExistence type="inferred from homology"/>
<evidence type="ECO:0000256" key="5">
    <source>
        <dbReference type="HAMAP-Rule" id="MF_00191"/>
    </source>
</evidence>
<feature type="binding site" evidence="5">
    <location>
        <position position="74"/>
    </location>
    <ligand>
        <name>dimethylallyl diphosphate</name>
        <dbReference type="ChEBI" id="CHEBI:57623"/>
    </ligand>
</feature>
<comment type="caution">
    <text evidence="6">The sequence shown here is derived from an EMBL/GenBank/DDBJ whole genome shotgun (WGS) entry which is preliminary data.</text>
</comment>
<feature type="binding site" evidence="5">
    <location>
        <position position="223"/>
    </location>
    <ligand>
        <name>(2E)-4-hydroxy-3-methylbut-2-enyl diphosphate</name>
        <dbReference type="ChEBI" id="CHEBI:128753"/>
    </ligand>
</feature>
<feature type="binding site" evidence="5">
    <location>
        <position position="222"/>
    </location>
    <ligand>
        <name>(2E)-4-hydroxy-3-methylbut-2-enyl diphosphate</name>
        <dbReference type="ChEBI" id="CHEBI:128753"/>
    </ligand>
</feature>
<feature type="binding site" evidence="5">
    <location>
        <position position="194"/>
    </location>
    <ligand>
        <name>[4Fe-4S] cluster</name>
        <dbReference type="ChEBI" id="CHEBI:49883"/>
    </ligand>
</feature>
<dbReference type="GO" id="GO:0016114">
    <property type="term" value="P:terpenoid biosynthetic process"/>
    <property type="evidence" value="ECO:0007669"/>
    <property type="project" value="UniProtKB-UniRule"/>
</dbReference>
<comment type="similarity">
    <text evidence="5">Belongs to the IspH family.</text>
</comment>
<evidence type="ECO:0000256" key="3">
    <source>
        <dbReference type="ARBA" id="ARBA00023004"/>
    </source>
</evidence>
<dbReference type="EMBL" id="PEXU01000047">
    <property type="protein sequence ID" value="PIS42336.1"/>
    <property type="molecule type" value="Genomic_DNA"/>
</dbReference>
<dbReference type="NCBIfam" id="NF002188">
    <property type="entry name" value="PRK01045.1-2"/>
    <property type="match status" value="1"/>
</dbReference>
<dbReference type="Pfam" id="PF02401">
    <property type="entry name" value="LYTB"/>
    <property type="match status" value="1"/>
</dbReference>
<dbReference type="NCBIfam" id="TIGR00216">
    <property type="entry name" value="ispH_lytB"/>
    <property type="match status" value="1"/>
</dbReference>
<comment type="catalytic activity">
    <reaction evidence="5">
        <text>isopentenyl diphosphate + 2 oxidized [2Fe-2S]-[ferredoxin] + H2O = (2E)-4-hydroxy-3-methylbut-2-enyl diphosphate + 2 reduced [2Fe-2S]-[ferredoxin] + 2 H(+)</text>
        <dbReference type="Rhea" id="RHEA:24488"/>
        <dbReference type="Rhea" id="RHEA-COMP:10000"/>
        <dbReference type="Rhea" id="RHEA-COMP:10001"/>
        <dbReference type="ChEBI" id="CHEBI:15377"/>
        <dbReference type="ChEBI" id="CHEBI:15378"/>
        <dbReference type="ChEBI" id="CHEBI:33737"/>
        <dbReference type="ChEBI" id="CHEBI:33738"/>
        <dbReference type="ChEBI" id="CHEBI:128753"/>
        <dbReference type="ChEBI" id="CHEBI:128769"/>
        <dbReference type="EC" id="1.17.7.4"/>
    </reaction>
</comment>
<dbReference type="GO" id="GO:0019288">
    <property type="term" value="P:isopentenyl diphosphate biosynthetic process, methylerythritol 4-phosphate pathway"/>
    <property type="evidence" value="ECO:0007669"/>
    <property type="project" value="UniProtKB-UniRule"/>
</dbReference>
<reference evidence="6 7" key="1">
    <citation type="submission" date="2017-09" db="EMBL/GenBank/DDBJ databases">
        <title>Depth-based differentiation of microbial function through sediment-hosted aquifers and enrichment of novel symbionts in the deep terrestrial subsurface.</title>
        <authorList>
            <person name="Probst A.J."/>
            <person name="Ladd B."/>
            <person name="Jarett J.K."/>
            <person name="Geller-Mcgrath D.E."/>
            <person name="Sieber C.M."/>
            <person name="Emerson J.B."/>
            <person name="Anantharaman K."/>
            <person name="Thomas B.C."/>
            <person name="Malmstrom R."/>
            <person name="Stieglmeier M."/>
            <person name="Klingl A."/>
            <person name="Woyke T."/>
            <person name="Ryan C.M."/>
            <person name="Banfield J.F."/>
        </authorList>
    </citation>
    <scope>NUCLEOTIDE SEQUENCE [LARGE SCALE GENOMIC DNA]</scope>
    <source>
        <strain evidence="6">CG08_land_8_20_14_0_20_40_16</strain>
    </source>
</reference>
<feature type="binding site" evidence="5">
    <location>
        <position position="74"/>
    </location>
    <ligand>
        <name>isopentenyl diphosphate</name>
        <dbReference type="ChEBI" id="CHEBI:128769"/>
    </ligand>
</feature>
<feature type="binding site" evidence="5">
    <location>
        <position position="74"/>
    </location>
    <ligand>
        <name>(2E)-4-hydroxy-3-methylbut-2-enyl diphosphate</name>
        <dbReference type="ChEBI" id="CHEBI:128753"/>
    </ligand>
</feature>
<comment type="cofactor">
    <cofactor evidence="5">
        <name>[4Fe-4S] cluster</name>
        <dbReference type="ChEBI" id="CHEBI:49883"/>
    </cofactor>
    <text evidence="5">Binds 1 [4Fe-4S] cluster per subunit.</text>
</comment>
<feature type="binding site" evidence="5">
    <location>
        <position position="224"/>
    </location>
    <ligand>
        <name>(2E)-4-hydroxy-3-methylbut-2-enyl diphosphate</name>
        <dbReference type="ChEBI" id="CHEBI:128753"/>
    </ligand>
</feature>
<evidence type="ECO:0000256" key="4">
    <source>
        <dbReference type="ARBA" id="ARBA00023014"/>
    </source>
</evidence>
<feature type="binding site" evidence="5">
    <location>
        <position position="222"/>
    </location>
    <ligand>
        <name>dimethylallyl diphosphate</name>
        <dbReference type="ChEBI" id="CHEBI:57623"/>
    </ligand>
</feature>
<comment type="function">
    <text evidence="5">Catalyzes the conversion of 1-hydroxy-2-methyl-2-(E)-butenyl 4-diphosphate (HMBPP) into a mixture of isopentenyl diphosphate (IPP) and dimethylallyl diphosphate (DMAPP). Acts in the terminal step of the DOXP/MEP pathway for isoprenoid precursor biosynthesis.</text>
</comment>
<feature type="binding site" evidence="5">
    <location>
        <position position="41"/>
    </location>
    <ligand>
        <name>dimethylallyl diphosphate</name>
        <dbReference type="ChEBI" id="CHEBI:57623"/>
    </ligand>
</feature>
<dbReference type="Gene3D" id="3.40.1010.20">
    <property type="entry name" value="4-hydroxy-3-methylbut-2-enyl diphosphate reductase, catalytic domain"/>
    <property type="match status" value="2"/>
</dbReference>
<dbReference type="GO" id="GO:0050992">
    <property type="term" value="P:dimethylallyl diphosphate biosynthetic process"/>
    <property type="evidence" value="ECO:0007669"/>
    <property type="project" value="UniProtKB-UniRule"/>
</dbReference>
<feature type="binding site" evidence="5">
    <location>
        <position position="223"/>
    </location>
    <ligand>
        <name>dimethylallyl diphosphate</name>
        <dbReference type="ChEBI" id="CHEBI:57623"/>
    </ligand>
</feature>
<feature type="binding site" evidence="5">
    <location>
        <position position="124"/>
    </location>
    <ligand>
        <name>dimethylallyl diphosphate</name>
        <dbReference type="ChEBI" id="CHEBI:57623"/>
    </ligand>
</feature>
<feature type="binding site" evidence="5">
    <location>
        <position position="266"/>
    </location>
    <ligand>
        <name>dimethylallyl diphosphate</name>
        <dbReference type="ChEBI" id="CHEBI:57623"/>
    </ligand>
</feature>
<keyword evidence="5" id="KW-0414">Isoprene biosynthesis</keyword>
<feature type="binding site" evidence="5">
    <location>
        <position position="41"/>
    </location>
    <ligand>
        <name>isopentenyl diphosphate</name>
        <dbReference type="ChEBI" id="CHEBI:128769"/>
    </ligand>
</feature>
<keyword evidence="1 5" id="KW-0004">4Fe-4S</keyword>
<dbReference type="Gene3D" id="3.40.50.11270">
    <property type="match status" value="1"/>
</dbReference>
<dbReference type="GO" id="GO:0051745">
    <property type="term" value="F:4-hydroxy-3-methylbut-2-enyl diphosphate reductase activity"/>
    <property type="evidence" value="ECO:0007669"/>
    <property type="project" value="UniProtKB-UniRule"/>
</dbReference>
<comment type="pathway">
    <text evidence="5">Isoprenoid biosynthesis; isopentenyl diphosphate biosynthesis via DXP pathway; isopentenyl diphosphate from 1-deoxy-D-xylulose 5-phosphate: step 6/6.</text>
</comment>
<feature type="binding site" evidence="5">
    <location>
        <position position="222"/>
    </location>
    <ligand>
        <name>isopentenyl diphosphate</name>
        <dbReference type="ChEBI" id="CHEBI:128769"/>
    </ligand>
</feature>
<feature type="binding site" evidence="5">
    <location>
        <position position="266"/>
    </location>
    <ligand>
        <name>(2E)-4-hydroxy-3-methylbut-2-enyl diphosphate</name>
        <dbReference type="ChEBI" id="CHEBI:128753"/>
    </ligand>
</feature>
<feature type="binding site" evidence="5">
    <location>
        <position position="164"/>
    </location>
    <ligand>
        <name>(2E)-4-hydroxy-3-methylbut-2-enyl diphosphate</name>
        <dbReference type="ChEBI" id="CHEBI:128753"/>
    </ligand>
</feature>
<dbReference type="GO" id="GO:0046872">
    <property type="term" value="F:metal ion binding"/>
    <property type="evidence" value="ECO:0007669"/>
    <property type="project" value="UniProtKB-KW"/>
</dbReference>
<dbReference type="UniPathway" id="UPA00056">
    <property type="reaction ID" value="UER00097"/>
</dbReference>
<dbReference type="PANTHER" id="PTHR30426:SF0">
    <property type="entry name" value="4-HYDROXY-3-METHYLBUT-2-ENYL DIPHOSPHATE REDUCTASE"/>
    <property type="match status" value="1"/>
</dbReference>
<dbReference type="CDD" id="cd13944">
    <property type="entry name" value="lytB_ispH"/>
    <property type="match status" value="1"/>
</dbReference>
<dbReference type="HAMAP" id="MF_00191">
    <property type="entry name" value="IspH"/>
    <property type="match status" value="1"/>
</dbReference>
<dbReference type="GO" id="GO:0051539">
    <property type="term" value="F:4 iron, 4 sulfur cluster binding"/>
    <property type="evidence" value="ECO:0007669"/>
    <property type="project" value="UniProtKB-UniRule"/>
</dbReference>
<accession>A0A2H0YV92</accession>
<feature type="binding site" evidence="5">
    <location>
        <position position="41"/>
    </location>
    <ligand>
        <name>(2E)-4-hydroxy-3-methylbut-2-enyl diphosphate</name>
        <dbReference type="ChEBI" id="CHEBI:128753"/>
    </ligand>
</feature>
<keyword evidence="4 5" id="KW-0411">Iron-sulfur</keyword>
<dbReference type="UniPathway" id="UPA00059">
    <property type="reaction ID" value="UER00105"/>
</dbReference>
<dbReference type="NCBIfam" id="NF002190">
    <property type="entry name" value="PRK01045.1-4"/>
    <property type="match status" value="1"/>
</dbReference>
<keyword evidence="3 5" id="KW-0408">Iron</keyword>
<gene>
    <name evidence="5" type="primary">ispH</name>
    <name evidence="6" type="ORF">COT24_03890</name>
</gene>
<keyword evidence="5" id="KW-0560">Oxidoreductase</keyword>
<organism evidence="6 7">
    <name type="scientific">Candidatus Kerfeldbacteria bacterium CG08_land_8_20_14_0_20_40_16</name>
    <dbReference type="NCBI Taxonomy" id="2014244"/>
    <lineage>
        <taxon>Bacteria</taxon>
        <taxon>Candidatus Kerfeldiibacteriota</taxon>
    </lineage>
</organism>
<protein>
    <recommendedName>
        <fullName evidence="5">4-hydroxy-3-methylbut-2-enyl diphosphate reductase</fullName>
        <shortName evidence="5">HMBPP reductase</shortName>
        <ecNumber evidence="5">1.17.7.4</ecNumber>
    </recommendedName>
</protein>
<dbReference type="EC" id="1.17.7.4" evidence="5"/>
<evidence type="ECO:0000256" key="2">
    <source>
        <dbReference type="ARBA" id="ARBA00022723"/>
    </source>
</evidence>
<feature type="binding site" evidence="5">
    <location>
        <position position="224"/>
    </location>
    <ligand>
        <name>dimethylallyl diphosphate</name>
        <dbReference type="ChEBI" id="CHEBI:57623"/>
    </ligand>
</feature>
<dbReference type="PANTHER" id="PTHR30426">
    <property type="entry name" value="4-HYDROXY-3-METHYLBUT-2-ENYL DIPHOSPHATE REDUCTASE"/>
    <property type="match status" value="1"/>
</dbReference>
<evidence type="ECO:0000313" key="6">
    <source>
        <dbReference type="EMBL" id="PIS42336.1"/>
    </source>
</evidence>
<dbReference type="InterPro" id="IPR003451">
    <property type="entry name" value="LytB/IspH"/>
</dbReference>
<feature type="binding site" evidence="5">
    <location>
        <position position="124"/>
    </location>
    <ligand>
        <name>isopentenyl diphosphate</name>
        <dbReference type="ChEBI" id="CHEBI:128769"/>
    </ligand>
</feature>
<feature type="binding site" evidence="5">
    <location>
        <position position="96"/>
    </location>
    <ligand>
        <name>[4Fe-4S] cluster</name>
        <dbReference type="ChEBI" id="CHEBI:49883"/>
    </ligand>
</feature>
<comment type="catalytic activity">
    <reaction evidence="5">
        <text>dimethylallyl diphosphate + 2 oxidized [2Fe-2S]-[ferredoxin] + H2O = (2E)-4-hydroxy-3-methylbut-2-enyl diphosphate + 2 reduced [2Fe-2S]-[ferredoxin] + 2 H(+)</text>
        <dbReference type="Rhea" id="RHEA:24825"/>
        <dbReference type="Rhea" id="RHEA-COMP:10000"/>
        <dbReference type="Rhea" id="RHEA-COMP:10001"/>
        <dbReference type="ChEBI" id="CHEBI:15377"/>
        <dbReference type="ChEBI" id="CHEBI:15378"/>
        <dbReference type="ChEBI" id="CHEBI:33737"/>
        <dbReference type="ChEBI" id="CHEBI:33738"/>
        <dbReference type="ChEBI" id="CHEBI:57623"/>
        <dbReference type="ChEBI" id="CHEBI:128753"/>
        <dbReference type="EC" id="1.17.7.4"/>
    </reaction>
</comment>
<evidence type="ECO:0000313" key="7">
    <source>
        <dbReference type="Proteomes" id="UP000231542"/>
    </source>
</evidence>
<feature type="binding site" evidence="5">
    <location>
        <position position="224"/>
    </location>
    <ligand>
        <name>isopentenyl diphosphate</name>
        <dbReference type="ChEBI" id="CHEBI:128769"/>
    </ligand>
</feature>
<name>A0A2H0YV92_9BACT</name>
<dbReference type="AlphaFoldDB" id="A0A2H0YV92"/>
<dbReference type="Proteomes" id="UP000231542">
    <property type="component" value="Unassembled WGS sequence"/>
</dbReference>
<evidence type="ECO:0000256" key="1">
    <source>
        <dbReference type="ARBA" id="ARBA00022485"/>
    </source>
</evidence>
<feature type="active site" description="Proton donor" evidence="5">
    <location>
        <position position="126"/>
    </location>
</feature>
<comment type="pathway">
    <text evidence="5">Isoprenoid biosynthesis; dimethylallyl diphosphate biosynthesis; dimethylallyl diphosphate from (2E)-4-hydroxy-3-methylbutenyl diphosphate: step 1/1.</text>
</comment>
<feature type="binding site" evidence="5">
    <location>
        <position position="124"/>
    </location>
    <ligand>
        <name>(2E)-4-hydroxy-3-methylbut-2-enyl diphosphate</name>
        <dbReference type="ChEBI" id="CHEBI:128753"/>
    </ligand>
</feature>
<feature type="binding site" evidence="5">
    <location>
        <position position="266"/>
    </location>
    <ligand>
        <name>isopentenyl diphosphate</name>
        <dbReference type="ChEBI" id="CHEBI:128769"/>
    </ligand>
</feature>